<dbReference type="Gene3D" id="1.20.120.1780">
    <property type="entry name" value="UbiA prenyltransferase"/>
    <property type="match status" value="1"/>
</dbReference>
<gene>
    <name evidence="2" type="ORF">PG993_003230</name>
</gene>
<reference evidence="2 3" key="1">
    <citation type="submission" date="2023-01" db="EMBL/GenBank/DDBJ databases">
        <title>Analysis of 21 Apiospora genomes using comparative genomics revels a genus with tremendous synthesis potential of carbohydrate active enzymes and secondary metabolites.</title>
        <authorList>
            <person name="Sorensen T."/>
        </authorList>
    </citation>
    <scope>NUCLEOTIDE SEQUENCE [LARGE SCALE GENOMIC DNA]</scope>
    <source>
        <strain evidence="2 3">CBS 33761</strain>
    </source>
</reference>
<keyword evidence="1" id="KW-0472">Membrane</keyword>
<accession>A0ABR1U178</accession>
<proteinExistence type="predicted"/>
<protein>
    <submittedName>
        <fullName evidence="2">UbiA prenyltransferase family</fullName>
    </submittedName>
</protein>
<evidence type="ECO:0000313" key="3">
    <source>
        <dbReference type="Proteomes" id="UP001444661"/>
    </source>
</evidence>
<feature type="transmembrane region" description="Helical" evidence="1">
    <location>
        <begin position="12"/>
        <end position="34"/>
    </location>
</feature>
<sequence>MSEFLFMCGHLLLACLIAACISWTMIYDTIYAWLDLKEDKKLQLGSSAVLFERHLKPALSLLPGIALVCLGLVD</sequence>
<evidence type="ECO:0000313" key="2">
    <source>
        <dbReference type="EMBL" id="KAK8051845.1"/>
    </source>
</evidence>
<organism evidence="2 3">
    <name type="scientific">Apiospora rasikravindrae</name>
    <dbReference type="NCBI Taxonomy" id="990691"/>
    <lineage>
        <taxon>Eukaryota</taxon>
        <taxon>Fungi</taxon>
        <taxon>Dikarya</taxon>
        <taxon>Ascomycota</taxon>
        <taxon>Pezizomycotina</taxon>
        <taxon>Sordariomycetes</taxon>
        <taxon>Xylariomycetidae</taxon>
        <taxon>Amphisphaeriales</taxon>
        <taxon>Apiosporaceae</taxon>
        <taxon>Apiospora</taxon>
    </lineage>
</organism>
<name>A0ABR1U178_9PEZI</name>
<keyword evidence="1" id="KW-0812">Transmembrane</keyword>
<dbReference type="EMBL" id="JAQQWK010000002">
    <property type="protein sequence ID" value="KAK8051845.1"/>
    <property type="molecule type" value="Genomic_DNA"/>
</dbReference>
<keyword evidence="1" id="KW-1133">Transmembrane helix</keyword>
<comment type="caution">
    <text evidence="2">The sequence shown here is derived from an EMBL/GenBank/DDBJ whole genome shotgun (WGS) entry which is preliminary data.</text>
</comment>
<dbReference type="Proteomes" id="UP001444661">
    <property type="component" value="Unassembled WGS sequence"/>
</dbReference>
<keyword evidence="3" id="KW-1185">Reference proteome</keyword>
<evidence type="ECO:0000256" key="1">
    <source>
        <dbReference type="SAM" id="Phobius"/>
    </source>
</evidence>